<protein>
    <submittedName>
        <fullName evidence="5">ABC transporter substrate-binding protein</fullName>
    </submittedName>
</protein>
<evidence type="ECO:0000313" key="5">
    <source>
        <dbReference type="EMBL" id="MFC5448696.1"/>
    </source>
</evidence>
<comment type="similarity">
    <text evidence="1">Belongs to the bacterial solute-binding protein 1 family.</text>
</comment>
<keyword evidence="3 4" id="KW-0732">Signal</keyword>
<dbReference type="CDD" id="cd13585">
    <property type="entry name" value="PBP2_TMBP_like"/>
    <property type="match status" value="1"/>
</dbReference>
<evidence type="ECO:0000256" key="1">
    <source>
        <dbReference type="ARBA" id="ARBA00008520"/>
    </source>
</evidence>
<gene>
    <name evidence="5" type="ORF">ACFPOG_10510</name>
</gene>
<feature type="signal peptide" evidence="4">
    <location>
        <begin position="1"/>
        <end position="26"/>
    </location>
</feature>
<accession>A0ABW0K832</accession>
<name>A0ABW0K832_9BACL</name>
<proteinExistence type="inferred from homology"/>
<sequence>MKLRLKMAGVAAVSAALVLQLGCGSATTTNTATSSAAPKASEAAKDTSKDATAAKKDKVKLAFWDMHSDAESKFFKDLVDEYNKSQDNVQIEYSTYDQGSYTTTKLPTGFASGEGPDIYMISPGDFMKFAKSGLMKDLTPDFPAGVKDDFLPASLDAVTYNGKVMALPFELELLGLYYNKEMLDKAGVQVPKTWDELHDAAKKLTTDKVAGLIIPPDKGPYFNFIWYPLLWQQGGNVMTADGTKSTFNTPETAKALDFWGSFFKEGLSPKKLQLGPWEIENLGNKTAAMQIVGTWAINATEDKFKDVPIGLAPLPTPPGGKPATDAGGWKMAVNGQSKHADEAAKFVMWAFGSNDLSHALKWATEVKFAYSPRKSVVEKGKDIYTKGLRKVFTEEIYNSAIPEPRYPSEVVDAVGDAMQYVMYGKMSGADAAKAADAKINDILSKQK</sequence>
<reference evidence="6" key="1">
    <citation type="journal article" date="2019" name="Int. J. Syst. Evol. Microbiol.">
        <title>The Global Catalogue of Microorganisms (GCM) 10K type strain sequencing project: providing services to taxonomists for standard genome sequencing and annotation.</title>
        <authorList>
            <consortium name="The Broad Institute Genomics Platform"/>
            <consortium name="The Broad Institute Genome Sequencing Center for Infectious Disease"/>
            <person name="Wu L."/>
            <person name="Ma J."/>
        </authorList>
    </citation>
    <scope>NUCLEOTIDE SEQUENCE [LARGE SCALE GENOMIC DNA]</scope>
    <source>
        <strain evidence="6">KACC 11904</strain>
    </source>
</reference>
<keyword evidence="2" id="KW-0813">Transport</keyword>
<evidence type="ECO:0000256" key="2">
    <source>
        <dbReference type="ARBA" id="ARBA00022448"/>
    </source>
</evidence>
<dbReference type="Pfam" id="PF01547">
    <property type="entry name" value="SBP_bac_1"/>
    <property type="match status" value="1"/>
</dbReference>
<comment type="caution">
    <text evidence="5">The sequence shown here is derived from an EMBL/GenBank/DDBJ whole genome shotgun (WGS) entry which is preliminary data.</text>
</comment>
<dbReference type="SUPFAM" id="SSF53850">
    <property type="entry name" value="Periplasmic binding protein-like II"/>
    <property type="match status" value="1"/>
</dbReference>
<feature type="chain" id="PRO_5047382300" evidence="4">
    <location>
        <begin position="27"/>
        <end position="447"/>
    </location>
</feature>
<keyword evidence="6" id="KW-1185">Reference proteome</keyword>
<organism evidence="5 6">
    <name type="scientific">Paenibacillus aestuarii</name>
    <dbReference type="NCBI Taxonomy" id="516965"/>
    <lineage>
        <taxon>Bacteria</taxon>
        <taxon>Bacillati</taxon>
        <taxon>Bacillota</taxon>
        <taxon>Bacilli</taxon>
        <taxon>Bacillales</taxon>
        <taxon>Paenibacillaceae</taxon>
        <taxon>Paenibacillus</taxon>
    </lineage>
</organism>
<evidence type="ECO:0000256" key="4">
    <source>
        <dbReference type="SAM" id="SignalP"/>
    </source>
</evidence>
<evidence type="ECO:0000256" key="3">
    <source>
        <dbReference type="ARBA" id="ARBA00022729"/>
    </source>
</evidence>
<dbReference type="EMBL" id="JBHSMJ010000010">
    <property type="protein sequence ID" value="MFC5448696.1"/>
    <property type="molecule type" value="Genomic_DNA"/>
</dbReference>
<dbReference type="Gene3D" id="3.40.190.10">
    <property type="entry name" value="Periplasmic binding protein-like II"/>
    <property type="match status" value="1"/>
</dbReference>
<evidence type="ECO:0000313" key="6">
    <source>
        <dbReference type="Proteomes" id="UP001596044"/>
    </source>
</evidence>
<dbReference type="PANTHER" id="PTHR30061:SF50">
    <property type="entry name" value="MALTOSE_MALTODEXTRIN-BINDING PERIPLASMIC PROTEIN"/>
    <property type="match status" value="1"/>
</dbReference>
<dbReference type="InterPro" id="IPR006059">
    <property type="entry name" value="SBP"/>
</dbReference>
<dbReference type="PANTHER" id="PTHR30061">
    <property type="entry name" value="MALTOSE-BINDING PERIPLASMIC PROTEIN"/>
    <property type="match status" value="1"/>
</dbReference>
<dbReference type="RefSeq" id="WP_270878112.1">
    <property type="nucleotide sequence ID" value="NZ_JAQFVF010000017.1"/>
</dbReference>
<dbReference type="Proteomes" id="UP001596044">
    <property type="component" value="Unassembled WGS sequence"/>
</dbReference>